<evidence type="ECO:0000313" key="1">
    <source>
        <dbReference type="Proteomes" id="UP000046395"/>
    </source>
</evidence>
<dbReference type="AlphaFoldDB" id="A0A5S6QZN7"/>
<dbReference type="WBParaSite" id="TMUE_3000012720.1">
    <property type="protein sequence ID" value="TMUE_3000012720.1"/>
    <property type="gene ID" value="WBGene00301672"/>
</dbReference>
<accession>A0A5S6QZN7</accession>
<dbReference type="Proteomes" id="UP000046395">
    <property type="component" value="Unassembled WGS sequence"/>
</dbReference>
<protein>
    <submittedName>
        <fullName evidence="2 3">Uncharacterized protein</fullName>
    </submittedName>
</protein>
<proteinExistence type="predicted"/>
<sequence>MLPPSRANSFVQRDSILAFEFKSRTSENRTLPNGKNLLGSFLNIQVPSSAYQDAADFALLFNYDMLTEEH</sequence>
<reference evidence="2 3" key="2">
    <citation type="submission" date="2019-12" db="UniProtKB">
        <authorList>
            <consortium name="WormBaseParasite"/>
        </authorList>
    </citation>
    <scope>IDENTIFICATION</scope>
</reference>
<name>A0A5S6QZN7_TRIMR</name>
<organism evidence="1 3">
    <name type="scientific">Trichuris muris</name>
    <name type="common">Mouse whipworm</name>
    <dbReference type="NCBI Taxonomy" id="70415"/>
    <lineage>
        <taxon>Eukaryota</taxon>
        <taxon>Metazoa</taxon>
        <taxon>Ecdysozoa</taxon>
        <taxon>Nematoda</taxon>
        <taxon>Enoplea</taxon>
        <taxon>Dorylaimia</taxon>
        <taxon>Trichinellida</taxon>
        <taxon>Trichuridae</taxon>
        <taxon>Trichuris</taxon>
    </lineage>
</organism>
<dbReference type="WBParaSite" id="TMUE_0000000438.1">
    <property type="protein sequence ID" value="TMUE_0000000438.1"/>
    <property type="gene ID" value="WBGene00296378"/>
</dbReference>
<keyword evidence="1" id="KW-1185">Reference proteome</keyword>
<evidence type="ECO:0000313" key="3">
    <source>
        <dbReference type="WBParaSite" id="TMUE_3000012720.1"/>
    </source>
</evidence>
<evidence type="ECO:0000313" key="2">
    <source>
        <dbReference type="WBParaSite" id="TMUE_0000000438.1"/>
    </source>
</evidence>
<reference evidence="1" key="1">
    <citation type="submission" date="2014-03" db="EMBL/GenBank/DDBJ databases">
        <title>The whipworm genome and dual-species transcriptomics of an intimate host-pathogen interaction.</title>
        <authorList>
            <person name="Foth B.J."/>
            <person name="Tsai I.J."/>
            <person name="Reid A.J."/>
            <person name="Bancroft A.J."/>
            <person name="Nichol S."/>
            <person name="Tracey A."/>
            <person name="Holroyd N."/>
            <person name="Cotton J.A."/>
            <person name="Stanley E.J."/>
            <person name="Zarowiecki M."/>
            <person name="Liu J.Z."/>
            <person name="Huckvale T."/>
            <person name="Cooper P.J."/>
            <person name="Grencis R.K."/>
            <person name="Berriman M."/>
        </authorList>
    </citation>
    <scope>NUCLEOTIDE SEQUENCE [LARGE SCALE GENOMIC DNA]</scope>
    <source>
        <strain evidence="1">Edinburgh</strain>
    </source>
</reference>